<dbReference type="Pfam" id="PF15802">
    <property type="entry name" value="DCAF17"/>
    <property type="match status" value="1"/>
</dbReference>
<organism evidence="1 2">
    <name type="scientific">Denticeps clupeoides</name>
    <name type="common">denticle herring</name>
    <dbReference type="NCBI Taxonomy" id="299321"/>
    <lineage>
        <taxon>Eukaryota</taxon>
        <taxon>Metazoa</taxon>
        <taxon>Chordata</taxon>
        <taxon>Craniata</taxon>
        <taxon>Vertebrata</taxon>
        <taxon>Euteleostomi</taxon>
        <taxon>Actinopterygii</taxon>
        <taxon>Neopterygii</taxon>
        <taxon>Teleostei</taxon>
        <taxon>Clupei</taxon>
        <taxon>Clupeiformes</taxon>
        <taxon>Denticipitoidei</taxon>
        <taxon>Denticipitidae</taxon>
        <taxon>Denticeps</taxon>
    </lineage>
</organism>
<reference evidence="1" key="2">
    <citation type="submission" date="2025-08" db="UniProtKB">
        <authorList>
            <consortium name="Ensembl"/>
        </authorList>
    </citation>
    <scope>IDENTIFICATION</scope>
</reference>
<dbReference type="GeneTree" id="ENSGT00390000012728"/>
<protein>
    <submittedName>
        <fullName evidence="1">Uncharacterized protein</fullName>
    </submittedName>
</protein>
<accession>A0AAY4CBS3</accession>
<sequence>QGRDRKLNACCRLDWRSRGICCRDAGVLLRENLKTLRHTILRVGEDAVFEKVWTKSSRSPIAYGYGRIYFENYRCCYTSLQARPRLLYELPKRARSEKIEDVLICTCPLVKAHLHEAPDESSLLALTADNWLYRLCQDTGGQLQRVCLSAQHKFRSVDATPSYACFYCMFPQGN</sequence>
<proteinExistence type="predicted"/>
<reference evidence="1 2" key="1">
    <citation type="submission" date="2020-06" db="EMBL/GenBank/DDBJ databases">
        <authorList>
            <consortium name="Wellcome Sanger Institute Data Sharing"/>
        </authorList>
    </citation>
    <scope>NUCLEOTIDE SEQUENCE [LARGE SCALE GENOMIC DNA]</scope>
</reference>
<dbReference type="PANTHER" id="PTHR14815">
    <property type="entry name" value="DDB1- AND CUL4-ASSOCIATED FACTOR 17"/>
    <property type="match status" value="1"/>
</dbReference>
<reference evidence="1" key="3">
    <citation type="submission" date="2025-09" db="UniProtKB">
        <authorList>
            <consortium name="Ensembl"/>
        </authorList>
    </citation>
    <scope>IDENTIFICATION</scope>
</reference>
<evidence type="ECO:0000313" key="2">
    <source>
        <dbReference type="Proteomes" id="UP000694580"/>
    </source>
</evidence>
<keyword evidence="2" id="KW-1185">Reference proteome</keyword>
<dbReference type="PANTHER" id="PTHR14815:SF2">
    <property type="entry name" value="DDB1- AND CUL4-ASSOCIATED FACTOR 17"/>
    <property type="match status" value="1"/>
</dbReference>
<dbReference type="Proteomes" id="UP000694580">
    <property type="component" value="Chromosome 9"/>
</dbReference>
<dbReference type="Ensembl" id="ENSDCDT00010037909.1">
    <property type="protein sequence ID" value="ENSDCDP00010030532.1"/>
    <property type="gene ID" value="ENSDCDG00010019582.1"/>
</dbReference>
<evidence type="ECO:0000313" key="1">
    <source>
        <dbReference type="Ensembl" id="ENSDCDP00010030532.1"/>
    </source>
</evidence>
<dbReference type="InterPro" id="IPR031620">
    <property type="entry name" value="DCAF17"/>
</dbReference>
<dbReference type="GO" id="GO:0016567">
    <property type="term" value="P:protein ubiquitination"/>
    <property type="evidence" value="ECO:0007669"/>
    <property type="project" value="InterPro"/>
</dbReference>
<dbReference type="AlphaFoldDB" id="A0AAY4CBS3"/>
<dbReference type="GO" id="GO:0080008">
    <property type="term" value="C:Cul4-RING E3 ubiquitin ligase complex"/>
    <property type="evidence" value="ECO:0007669"/>
    <property type="project" value="TreeGrafter"/>
</dbReference>
<name>A0AAY4CBS3_9TELE</name>